<sequence>MPVTKAELKQQLDEIRAERDSMKIVLVKLEEEKKQTERSLEDTEAELTTAQEKLNSVEEELRRVKDTEEAIVELEDKPKSIDRGMYTANISNLAGSANLSYTITVRFDPIITLEITQTGITDYKICCRAIAYPQIETIELFEIRSDGTLRNLHVNAGATSTTSNQLSSNFDYEGTATFAGTDNCPKNYRCKVSTSYSNGMNNTGTCLTTPNVTNLQVNETQSTSTSAYLFWSLEPNGILVTGYEFEYRLLGQNEWEQYSSSNCQSFLERYCVIDGLSPGNLYEFRVTATNSVGTGATSDIQSFHTFSPPQGRPRGVLASRKTSSGMDAIDLSWEPSQKIMPGSCMIFGKNLVKIYLR</sequence>
<proteinExistence type="predicted"/>
<dbReference type="EnsemblMetazoa" id="Aqu2.1.31055_001">
    <property type="protein sequence ID" value="Aqu2.1.31055_001"/>
    <property type="gene ID" value="Aqu2.1.31055"/>
</dbReference>
<evidence type="ECO:0000256" key="1">
    <source>
        <dbReference type="SAM" id="Coils"/>
    </source>
</evidence>
<dbReference type="InterPro" id="IPR036116">
    <property type="entry name" value="FN3_sf"/>
</dbReference>
<name>A0A1X7UST4_AMPQE</name>
<dbReference type="OrthoDB" id="6138780at2759"/>
<dbReference type="InterPro" id="IPR013783">
    <property type="entry name" value="Ig-like_fold"/>
</dbReference>
<feature type="domain" description="Fibronectin type-III" evidence="2">
    <location>
        <begin position="211"/>
        <end position="308"/>
    </location>
</feature>
<dbReference type="InParanoid" id="A0A1X7UST4"/>
<dbReference type="GO" id="GO:0016020">
    <property type="term" value="C:membrane"/>
    <property type="evidence" value="ECO:0007669"/>
    <property type="project" value="UniProtKB-SubCell"/>
</dbReference>
<dbReference type="InterPro" id="IPR050713">
    <property type="entry name" value="RTP_Phos/Ushers"/>
</dbReference>
<accession>A0A1X7UST4</accession>
<dbReference type="PROSITE" id="PS50853">
    <property type="entry name" value="FN3"/>
    <property type="match status" value="1"/>
</dbReference>
<dbReference type="Gene3D" id="2.60.40.10">
    <property type="entry name" value="Immunoglobulins"/>
    <property type="match status" value="1"/>
</dbReference>
<dbReference type="STRING" id="400682.A0A1X7UST4"/>
<reference evidence="3" key="1">
    <citation type="submission" date="2017-05" db="UniProtKB">
        <authorList>
            <consortium name="EnsemblMetazoa"/>
        </authorList>
    </citation>
    <scope>IDENTIFICATION</scope>
</reference>
<dbReference type="SMART" id="SM00060">
    <property type="entry name" value="FN3"/>
    <property type="match status" value="1"/>
</dbReference>
<dbReference type="InterPro" id="IPR003961">
    <property type="entry name" value="FN3_dom"/>
</dbReference>
<evidence type="ECO:0000259" key="2">
    <source>
        <dbReference type="PROSITE" id="PS50853"/>
    </source>
</evidence>
<feature type="coiled-coil region" evidence="1">
    <location>
        <begin position="5"/>
        <end position="77"/>
    </location>
</feature>
<dbReference type="AlphaFoldDB" id="A0A1X7UST4"/>
<keyword evidence="1" id="KW-0175">Coiled coil</keyword>
<dbReference type="PANTHER" id="PTHR46957:SF3">
    <property type="entry name" value="CYTOKINE RECEPTOR"/>
    <property type="match status" value="1"/>
</dbReference>
<dbReference type="Pfam" id="PF00041">
    <property type="entry name" value="fn3"/>
    <property type="match status" value="1"/>
</dbReference>
<organism evidence="3">
    <name type="scientific">Amphimedon queenslandica</name>
    <name type="common">Sponge</name>
    <dbReference type="NCBI Taxonomy" id="400682"/>
    <lineage>
        <taxon>Eukaryota</taxon>
        <taxon>Metazoa</taxon>
        <taxon>Porifera</taxon>
        <taxon>Demospongiae</taxon>
        <taxon>Heteroscleromorpha</taxon>
        <taxon>Haplosclerida</taxon>
        <taxon>Niphatidae</taxon>
        <taxon>Amphimedon</taxon>
    </lineage>
</organism>
<dbReference type="PANTHER" id="PTHR46957">
    <property type="entry name" value="CYTOKINE RECEPTOR"/>
    <property type="match status" value="1"/>
</dbReference>
<evidence type="ECO:0000313" key="3">
    <source>
        <dbReference type="EnsemblMetazoa" id="Aqu2.1.31055_001"/>
    </source>
</evidence>
<protein>
    <recommendedName>
        <fullName evidence="2">Fibronectin type-III domain-containing protein</fullName>
    </recommendedName>
</protein>
<dbReference type="CDD" id="cd00063">
    <property type="entry name" value="FN3"/>
    <property type="match status" value="1"/>
</dbReference>
<dbReference type="SUPFAM" id="SSF49265">
    <property type="entry name" value="Fibronectin type III"/>
    <property type="match status" value="1"/>
</dbReference>